<sequence>MAQQAEEKKHSATSYYCGTIWNNKDLLFAIFAENEGFLYASCLFDETRPDAIAILFNDVISSSLDDIQGLHAYQPVLSTLGHLCQSQTGHELQRKNPVWSHQLTQVDWTPRALSISQQQESMLRIATKDDLDLLRPWTIAFIKDVFGDTNVILESVESICRDMIESRSVYMLCINGVPVTMARKVRPLKYGCSLAYVYTPEEHRHKGYGEACVSMVSNLLLKEFQYVTLFVDIEIDPHNNLYTRVGYEHYGEAGRFVLLK</sequence>
<gene>
    <name evidence="2" type="ORF">CU098_007995</name>
</gene>
<dbReference type="AlphaFoldDB" id="A0A367KHU5"/>
<dbReference type="EMBL" id="PJQM01001699">
    <property type="protein sequence ID" value="RCI01711.1"/>
    <property type="molecule type" value="Genomic_DNA"/>
</dbReference>
<protein>
    <recommendedName>
        <fullName evidence="1">N-acetyltransferase domain-containing protein</fullName>
    </recommendedName>
</protein>
<dbReference type="SUPFAM" id="SSF55729">
    <property type="entry name" value="Acyl-CoA N-acyltransferases (Nat)"/>
    <property type="match status" value="1"/>
</dbReference>
<keyword evidence="3" id="KW-1185">Reference proteome</keyword>
<proteinExistence type="predicted"/>
<dbReference type="Pfam" id="PF08445">
    <property type="entry name" value="FR47"/>
    <property type="match status" value="1"/>
</dbReference>
<dbReference type="Gene3D" id="3.40.630.30">
    <property type="match status" value="1"/>
</dbReference>
<accession>A0A367KHU5</accession>
<dbReference type="InterPro" id="IPR000182">
    <property type="entry name" value="GNAT_dom"/>
</dbReference>
<comment type="caution">
    <text evidence="2">The sequence shown here is derived from an EMBL/GenBank/DDBJ whole genome shotgun (WGS) entry which is preliminary data.</text>
</comment>
<dbReference type="GO" id="GO:0016747">
    <property type="term" value="F:acyltransferase activity, transferring groups other than amino-acyl groups"/>
    <property type="evidence" value="ECO:0007669"/>
    <property type="project" value="InterPro"/>
</dbReference>
<dbReference type="Proteomes" id="UP000253551">
    <property type="component" value="Unassembled WGS sequence"/>
</dbReference>
<dbReference type="InterPro" id="IPR016181">
    <property type="entry name" value="Acyl_CoA_acyltransferase"/>
</dbReference>
<evidence type="ECO:0000313" key="3">
    <source>
        <dbReference type="Proteomes" id="UP000253551"/>
    </source>
</evidence>
<dbReference type="PROSITE" id="PS51186">
    <property type="entry name" value="GNAT"/>
    <property type="match status" value="1"/>
</dbReference>
<name>A0A367KHU5_RHIST</name>
<feature type="domain" description="N-acetyltransferase" evidence="1">
    <location>
        <begin position="121"/>
        <end position="260"/>
    </location>
</feature>
<dbReference type="OrthoDB" id="61870at2759"/>
<dbReference type="InterPro" id="IPR013653">
    <property type="entry name" value="GCN5-like_dom"/>
</dbReference>
<organism evidence="2 3">
    <name type="scientific">Rhizopus stolonifer</name>
    <name type="common">Rhizopus nigricans</name>
    <dbReference type="NCBI Taxonomy" id="4846"/>
    <lineage>
        <taxon>Eukaryota</taxon>
        <taxon>Fungi</taxon>
        <taxon>Fungi incertae sedis</taxon>
        <taxon>Mucoromycota</taxon>
        <taxon>Mucoromycotina</taxon>
        <taxon>Mucoromycetes</taxon>
        <taxon>Mucorales</taxon>
        <taxon>Mucorineae</taxon>
        <taxon>Rhizopodaceae</taxon>
        <taxon>Rhizopus</taxon>
    </lineage>
</organism>
<evidence type="ECO:0000313" key="2">
    <source>
        <dbReference type="EMBL" id="RCI01711.1"/>
    </source>
</evidence>
<evidence type="ECO:0000259" key="1">
    <source>
        <dbReference type="PROSITE" id="PS51186"/>
    </source>
</evidence>
<reference evidence="2 3" key="1">
    <citation type="journal article" date="2018" name="G3 (Bethesda)">
        <title>Phylogenetic and Phylogenomic Definition of Rhizopus Species.</title>
        <authorList>
            <person name="Gryganskyi A.P."/>
            <person name="Golan J."/>
            <person name="Dolatabadi S."/>
            <person name="Mondo S."/>
            <person name="Robb S."/>
            <person name="Idnurm A."/>
            <person name="Muszewska A."/>
            <person name="Steczkiewicz K."/>
            <person name="Masonjones S."/>
            <person name="Liao H.L."/>
            <person name="Gajdeczka M.T."/>
            <person name="Anike F."/>
            <person name="Vuek A."/>
            <person name="Anishchenko I.M."/>
            <person name="Voigt K."/>
            <person name="de Hoog G.S."/>
            <person name="Smith M.E."/>
            <person name="Heitman J."/>
            <person name="Vilgalys R."/>
            <person name="Stajich J.E."/>
        </authorList>
    </citation>
    <scope>NUCLEOTIDE SEQUENCE [LARGE SCALE GENOMIC DNA]</scope>
    <source>
        <strain evidence="2 3">LSU 92-RS-03</strain>
    </source>
</reference>